<reference evidence="2" key="1">
    <citation type="submission" date="2018-07" db="EMBL/GenBank/DDBJ databases">
        <authorList>
            <person name="Quirk P.G."/>
            <person name="Krulwich T.A."/>
        </authorList>
    </citation>
    <scope>NUCLEOTIDE SEQUENCE</scope>
</reference>
<dbReference type="EMBL" id="UIDG01000273">
    <property type="protein sequence ID" value="SUS06898.1"/>
    <property type="molecule type" value="Genomic_DNA"/>
</dbReference>
<dbReference type="AlphaFoldDB" id="A0A380TFG5"/>
<protein>
    <recommendedName>
        <fullName evidence="3">DUF3035 domain-containing protein</fullName>
    </recommendedName>
</protein>
<evidence type="ECO:0008006" key="3">
    <source>
        <dbReference type="Google" id="ProtNLM"/>
    </source>
</evidence>
<evidence type="ECO:0000313" key="2">
    <source>
        <dbReference type="EMBL" id="SUS06898.1"/>
    </source>
</evidence>
<feature type="region of interest" description="Disordered" evidence="1">
    <location>
        <begin position="163"/>
        <end position="196"/>
    </location>
</feature>
<organism evidence="2">
    <name type="scientific">metagenome</name>
    <dbReference type="NCBI Taxonomy" id="256318"/>
    <lineage>
        <taxon>unclassified sequences</taxon>
        <taxon>metagenomes</taxon>
    </lineage>
</organism>
<name>A0A380TFG5_9ZZZZ</name>
<evidence type="ECO:0000256" key="1">
    <source>
        <dbReference type="SAM" id="MobiDB-lite"/>
    </source>
</evidence>
<dbReference type="PROSITE" id="PS51257">
    <property type="entry name" value="PROKAR_LIPOPROTEIN"/>
    <property type="match status" value="1"/>
</dbReference>
<feature type="region of interest" description="Disordered" evidence="1">
    <location>
        <begin position="117"/>
        <end position="149"/>
    </location>
</feature>
<proteinExistence type="predicted"/>
<sequence>MPAGRGSVKSRALFAALGLLLAGGCVPSERSALPIAEDRAAAVTLDYDYVSPTAAMLAPQPPRPPLDLKVTKKAIRHGPRAARPAIETPQPQAPASLETNRIEGDARFVRGRLDTIDSTTRSLSDPRGAWPESKADQRPGSPAVDEAGRLRLELERRALQQKARDLERLGDRPGGSGYGASPLETQVERLRHGPRW</sequence>
<gene>
    <name evidence="2" type="ORF">DF3PB_3440004</name>
</gene>
<accession>A0A380TFG5</accession>
<feature type="compositionally biased region" description="Basic and acidic residues" evidence="1">
    <location>
        <begin position="186"/>
        <end position="196"/>
    </location>
</feature>
<feature type="region of interest" description="Disordered" evidence="1">
    <location>
        <begin position="80"/>
        <end position="104"/>
    </location>
</feature>